<accession>A0A8H3CAZ5</accession>
<dbReference type="Proteomes" id="UP000663841">
    <property type="component" value="Unassembled WGS sequence"/>
</dbReference>
<dbReference type="InterPro" id="IPR045142">
    <property type="entry name" value="BCAS3-like"/>
</dbReference>
<dbReference type="EMBL" id="CAJMWW010000641">
    <property type="protein sequence ID" value="CAE6477686.1"/>
    <property type="molecule type" value="Genomic_DNA"/>
</dbReference>
<dbReference type="SUPFAM" id="SSF101908">
    <property type="entry name" value="Putative isomerase YbhE"/>
    <property type="match status" value="1"/>
</dbReference>
<name>A0A8H3CAZ5_9AGAM</name>
<protein>
    <recommendedName>
        <fullName evidence="1">BCAS3 WD40 domain-containing protein</fullName>
    </recommendedName>
</protein>
<evidence type="ECO:0000259" key="1">
    <source>
        <dbReference type="Pfam" id="PF21034"/>
    </source>
</evidence>
<evidence type="ECO:0000313" key="3">
    <source>
        <dbReference type="Proteomes" id="UP000663841"/>
    </source>
</evidence>
<dbReference type="AlphaFoldDB" id="A0A8H3CAZ5"/>
<gene>
    <name evidence="2" type="ORF">RDB_LOCUS196709</name>
</gene>
<dbReference type="GO" id="GO:0006914">
    <property type="term" value="P:autophagy"/>
    <property type="evidence" value="ECO:0007669"/>
    <property type="project" value="InterPro"/>
</dbReference>
<dbReference type="InterPro" id="IPR048382">
    <property type="entry name" value="BCAS3_WD40"/>
</dbReference>
<dbReference type="Pfam" id="PF21034">
    <property type="entry name" value="BCAS3_WD40"/>
    <property type="match status" value="1"/>
</dbReference>
<dbReference type="PANTHER" id="PTHR13268">
    <property type="entry name" value="BREAST CARCINOMA AMPLIFIED SEQUENCE 3"/>
    <property type="match status" value="1"/>
</dbReference>
<dbReference type="GO" id="GO:0042594">
    <property type="term" value="P:response to starvation"/>
    <property type="evidence" value="ECO:0007669"/>
    <property type="project" value="TreeGrafter"/>
</dbReference>
<dbReference type="PANTHER" id="PTHR13268:SF0">
    <property type="entry name" value="BCAS3 MICROTUBULE ASSOCIATED CELL MIGRATION FACTOR"/>
    <property type="match status" value="1"/>
</dbReference>
<proteinExistence type="predicted"/>
<organism evidence="2 3">
    <name type="scientific">Rhizoctonia solani</name>
    <dbReference type="NCBI Taxonomy" id="456999"/>
    <lineage>
        <taxon>Eukaryota</taxon>
        <taxon>Fungi</taxon>
        <taxon>Dikarya</taxon>
        <taxon>Basidiomycota</taxon>
        <taxon>Agaricomycotina</taxon>
        <taxon>Agaricomycetes</taxon>
        <taxon>Cantharellales</taxon>
        <taxon>Ceratobasidiaceae</taxon>
        <taxon>Rhizoctonia</taxon>
    </lineage>
</organism>
<reference evidence="2" key="1">
    <citation type="submission" date="2021-01" db="EMBL/GenBank/DDBJ databases">
        <authorList>
            <person name="Kaushik A."/>
        </authorList>
    </citation>
    <scope>NUCLEOTIDE SEQUENCE</scope>
    <source>
        <strain evidence="2">AG3-T5</strain>
    </source>
</reference>
<evidence type="ECO:0000313" key="2">
    <source>
        <dbReference type="EMBL" id="CAE6477686.1"/>
    </source>
</evidence>
<dbReference type="GO" id="GO:0005737">
    <property type="term" value="C:cytoplasm"/>
    <property type="evidence" value="ECO:0007669"/>
    <property type="project" value="TreeGrafter"/>
</dbReference>
<comment type="caution">
    <text evidence="2">The sequence shown here is derived from an EMBL/GenBank/DDBJ whole genome shotgun (WGS) entry which is preliminary data.</text>
</comment>
<sequence length="619" mass="66567">MSPLTDDGNLKHHAVWIEGEFASLSGEAHVHLPVPARIAFRGLGALYARVPRTTTFASFSPTSPTFGNNLMLSDDDGGLEETFYGNKLFIDIPGNEHIVRSGWDLAERTGCRLLLLGYRGGTGVGLHSRTSSEVLNSLSPTIGGAVIGAAVIPAPVSFQDDLLSEERPLLGILTSRPDELIIYSLRTHAILKRLPFDLPQAIPASDPFIVAVCNSICHVLLCIDRSSTVHRCSPAPHILNSVTFDHLSKISAPHVALSRRVLAYASAPVPPSASPAPTPSTASPSKVQADISMVIEGARNVGVGVWSGVKSLLGEQRPSSSADLFACHLEPLLSGEKATHRVVWHHATPGQANSVLFFSRTGNLLAVTGADGIFVRMFEVRPKGRYSKGGLRLTKRDELNELEERDTGSLCHWYGLQRAFRRQRVTHIVWSADSKWASAVTIRGTLHICVINPYGGLPSGTSHLLGSGRIANMTGPPRAPISLSPVLRIHMLSGITTSDNQSQQRGAPIIATFGRPSEPDRESGEQDIFILNRVTGELILKQCLVRMQSAWAIERSMRADMSLSSTLSNSVAETGVSALSSMMRGRVGAVVGEKAGDELILGGAEASAKTWGIVKRERE</sequence>
<feature type="domain" description="BCAS3 WD40" evidence="1">
    <location>
        <begin position="410"/>
        <end position="471"/>
    </location>
</feature>